<dbReference type="InterPro" id="IPR041662">
    <property type="entry name" value="SusD-like_2"/>
</dbReference>
<keyword evidence="3" id="KW-1185">Reference proteome</keyword>
<dbReference type="AlphaFoldDB" id="A0AA49GHG8"/>
<evidence type="ECO:0000256" key="1">
    <source>
        <dbReference type="SAM" id="MobiDB-lite"/>
    </source>
</evidence>
<dbReference type="SUPFAM" id="SSF48452">
    <property type="entry name" value="TPR-like"/>
    <property type="match status" value="1"/>
</dbReference>
<keyword evidence="2" id="KW-0449">Lipoprotein</keyword>
<name>A0AA49GHG8_9BACT</name>
<sequence>MKNIRLYILFPVFLLMGACTDDFQEINTNPNAPVNIQPELLLRQVIYDYGEQMSYEGFVAGNLLGQYMTAIDFNLFDRHGLKNPQLGGNPWPIIYKNLLDNEQIIRIAESSETFKVYEGPALIMKAYMTAALTDIFGNVPYTEALNGQEGNVTPKFDDQQEIYLGENGILDNLERGIQSIKNYDGNLTLGGDILFEGDLNAWIQFANSLRIKALMRISDQVNISEDLQRIFTEGDFISDNTMNATFDFTDGRPNNFRMATLREGDYNLFIMSETMQEILEKYDDPRAEILFRPAVNSGEFNGLRNGPDASQISISVADYSLSGSIFRTNTSQLDANFMTSWETHFLLAEAAYKGYISADAKALYETAVSQAYEYWHTNLPDDIFTTGNTAFGENGNDPLQQIIEQKWLANIINGYEGWIEWKRTGYPELKTVTASFNNNIIPVRMPYPSNEVTLNQEQLEKTSGNPSNDINQRTWWDID</sequence>
<dbReference type="RefSeq" id="WP_308357279.1">
    <property type="nucleotide sequence ID" value="NZ_CP129970.2"/>
</dbReference>
<proteinExistence type="predicted"/>
<reference evidence="2" key="1">
    <citation type="submission" date="2023-08" db="EMBL/GenBank/DDBJ databases">
        <title>Comparative genomics and taxonomic characterization of three novel marine species of genus Marivirga.</title>
        <authorList>
            <person name="Muhammad N."/>
            <person name="Kim S.-G."/>
        </authorList>
    </citation>
    <scope>NUCLEOTIDE SEQUENCE [LARGE SCALE GENOMIC DNA]</scope>
    <source>
        <strain evidence="2">ABR2-2</strain>
    </source>
</reference>
<protein>
    <submittedName>
        <fullName evidence="2">SusD/RagB family nutrient-binding outer membrane lipoprotein</fullName>
    </submittedName>
</protein>
<evidence type="ECO:0000313" key="2">
    <source>
        <dbReference type="EMBL" id="WKK87650.2"/>
    </source>
</evidence>
<dbReference type="InterPro" id="IPR011990">
    <property type="entry name" value="TPR-like_helical_dom_sf"/>
</dbReference>
<dbReference type="Pfam" id="PF12771">
    <property type="entry name" value="SusD-like_2"/>
    <property type="match status" value="1"/>
</dbReference>
<gene>
    <name evidence="2" type="ORF">QYS48_13720</name>
</gene>
<dbReference type="Gene3D" id="1.25.40.390">
    <property type="match status" value="1"/>
</dbReference>
<accession>A0AA49GHG8</accession>
<feature type="region of interest" description="Disordered" evidence="1">
    <location>
        <begin position="459"/>
        <end position="479"/>
    </location>
</feature>
<dbReference type="EMBL" id="CP129970">
    <property type="protein sequence ID" value="WKK87650.2"/>
    <property type="molecule type" value="Genomic_DNA"/>
</dbReference>
<dbReference type="Proteomes" id="UP001244443">
    <property type="component" value="Chromosome"/>
</dbReference>
<organism evidence="2 3">
    <name type="scientific">Marivirga arenosa</name>
    <dbReference type="NCBI Taxonomy" id="3059076"/>
    <lineage>
        <taxon>Bacteria</taxon>
        <taxon>Pseudomonadati</taxon>
        <taxon>Bacteroidota</taxon>
        <taxon>Cytophagia</taxon>
        <taxon>Cytophagales</taxon>
        <taxon>Marivirgaceae</taxon>
        <taxon>Marivirga</taxon>
    </lineage>
</organism>
<evidence type="ECO:0000313" key="3">
    <source>
        <dbReference type="Proteomes" id="UP001244443"/>
    </source>
</evidence>
<dbReference type="PROSITE" id="PS51257">
    <property type="entry name" value="PROKAR_LIPOPROTEIN"/>
    <property type="match status" value="1"/>
</dbReference>